<reference evidence="2" key="1">
    <citation type="journal article" date="2021" name="Viruses">
        <title>Novel Viruses That Lyse Plant and Human Strains of Kosakonia cowanii.</title>
        <authorList>
            <person name="Petrzik K."/>
            <person name="Brazdova S."/>
            <person name="Krawczyk K."/>
        </authorList>
    </citation>
    <scope>NUCLEOTIDE SEQUENCE</scope>
</reference>
<keyword evidence="3" id="KW-1185">Reference proteome</keyword>
<accession>A0AAE8BIL4</accession>
<evidence type="ECO:0000259" key="1">
    <source>
        <dbReference type="Pfam" id="PF20287"/>
    </source>
</evidence>
<name>A0AAE8BIL4_9CAUD</name>
<organism evidence="2 3">
    <name type="scientific">Kosakonia phage Kc263</name>
    <dbReference type="NCBI Taxonomy" id="2863194"/>
    <lineage>
        <taxon>Viruses</taxon>
        <taxon>Duplodnaviria</taxon>
        <taxon>Heunggongvirae</taxon>
        <taxon>Uroviricota</taxon>
        <taxon>Caudoviricetes</taxon>
        <taxon>Chimalliviridae</taxon>
        <taxon>Branisovskavirus</taxon>
        <taxon>Branisovskavirus Kc263</taxon>
    </lineage>
</organism>
<dbReference type="Pfam" id="PF20287">
    <property type="entry name" value="SH3DP"/>
    <property type="match status" value="1"/>
</dbReference>
<dbReference type="Proteomes" id="UP000828443">
    <property type="component" value="Segment"/>
</dbReference>
<sequence>MTTLTSVKKGDIINFDMIAPGIFGDQYKGAIVTAIADFNTARIIDPDIQLKHANFYSLFKDKVDNVNDPSKYDYFILQLDVTKSNLIAIGFPWINEDSLQSIVTREATIVVRQFQEYHRGPILDFFNNLNVEYTLVVNDK</sequence>
<evidence type="ECO:0000313" key="3">
    <source>
        <dbReference type="Proteomes" id="UP000828443"/>
    </source>
</evidence>
<dbReference type="InterPro" id="IPR046907">
    <property type="entry name" value="SH3DP"/>
</dbReference>
<feature type="domain" description="SH3 fold" evidence="1">
    <location>
        <begin position="7"/>
        <end position="131"/>
    </location>
</feature>
<protein>
    <submittedName>
        <fullName evidence="2">Type II secretion system protein L</fullName>
    </submittedName>
</protein>
<dbReference type="GeneID" id="77953211"/>
<dbReference type="RefSeq" id="YP_010676846.1">
    <property type="nucleotide sequence ID" value="NC_071015.1"/>
</dbReference>
<proteinExistence type="predicted"/>
<dbReference type="EMBL" id="MZ348422">
    <property type="protein sequence ID" value="QYN80034.1"/>
    <property type="molecule type" value="Genomic_DNA"/>
</dbReference>
<dbReference type="KEGG" id="vg:77953211"/>
<evidence type="ECO:0000313" key="2">
    <source>
        <dbReference type="EMBL" id="QYN80034.1"/>
    </source>
</evidence>